<keyword evidence="4 7" id="KW-0812">Transmembrane</keyword>
<dbReference type="PANTHER" id="PTHR40074">
    <property type="entry name" value="O-ACETYLTRANSFERASE WECH"/>
    <property type="match status" value="1"/>
</dbReference>
<feature type="transmembrane region" description="Helical" evidence="7">
    <location>
        <begin position="292"/>
        <end position="315"/>
    </location>
</feature>
<proteinExistence type="inferred from homology"/>
<gene>
    <name evidence="9" type="ORF">DP131_04640</name>
</gene>
<comment type="similarity">
    <text evidence="2">Belongs to the acyltransferase 3 family.</text>
</comment>
<dbReference type="InterPro" id="IPR002656">
    <property type="entry name" value="Acyl_transf_3_dom"/>
</dbReference>
<sequence length="361" mass="42350">MYEVFVIKRRNCYMEKHVKVKRGKIIEMDMLRAICAIAVVIIHTSGYTLINSVKGSAPYNVSLSLNQITRFSVPLFLFLSGLGLGISYKKDESYFKFLKKRVFKIIPPYILWGILYLILIQKNYDYINWGELFLKGDKIFYHLYYIPLIMTLYIIFPIFYPLFKRKEGVFLCLLISLGATYFGHYYNIPDLTLDIFSKRNAIFWNVYFVSGVYISRKVNNLIRRTKTHKVKIMIILIICVICLIGESFIGLKLGKSLDYSTTFIRPSVMIYSYIVMLYVFSKNYKKTMVVKILGEISKSSFSIYLIHPMVLYYYMKIFSKNNLNMGTLWFLLSSILMSAGIPYLLWKSKDLFKKLSFIGHN</sequence>
<reference evidence="9 10" key="1">
    <citation type="submission" date="2018-06" db="EMBL/GenBank/DDBJ databases">
        <title>Genome conservation of Clostridium tetani.</title>
        <authorList>
            <person name="Bruggemann H."/>
            <person name="Popoff M.R."/>
        </authorList>
    </citation>
    <scope>NUCLEOTIDE SEQUENCE [LARGE SCALE GENOMIC DNA]</scope>
    <source>
        <strain evidence="9 10">63.05</strain>
    </source>
</reference>
<feature type="transmembrane region" description="Helical" evidence="7">
    <location>
        <begin position="139"/>
        <end position="162"/>
    </location>
</feature>
<dbReference type="EMBL" id="QMAU01000020">
    <property type="protein sequence ID" value="RXI57580.1"/>
    <property type="molecule type" value="Genomic_DNA"/>
</dbReference>
<dbReference type="Proteomes" id="UP000290273">
    <property type="component" value="Unassembled WGS sequence"/>
</dbReference>
<feature type="transmembrane region" description="Helical" evidence="7">
    <location>
        <begin position="101"/>
        <end position="119"/>
    </location>
</feature>
<evidence type="ECO:0000313" key="10">
    <source>
        <dbReference type="Proteomes" id="UP000290273"/>
    </source>
</evidence>
<keyword evidence="9" id="KW-0012">Acyltransferase</keyword>
<evidence type="ECO:0000256" key="5">
    <source>
        <dbReference type="ARBA" id="ARBA00022989"/>
    </source>
</evidence>
<feature type="transmembrane region" description="Helical" evidence="7">
    <location>
        <begin position="169"/>
        <end position="186"/>
    </location>
</feature>
<keyword evidence="9" id="KW-0808">Transferase</keyword>
<feature type="transmembrane region" description="Helical" evidence="7">
    <location>
        <begin position="30"/>
        <end position="50"/>
    </location>
</feature>
<dbReference type="GO" id="GO:0016746">
    <property type="term" value="F:acyltransferase activity"/>
    <property type="evidence" value="ECO:0007669"/>
    <property type="project" value="UniProtKB-KW"/>
</dbReference>
<accession>A0ABY0ETP4</accession>
<keyword evidence="3" id="KW-1003">Cell membrane</keyword>
<organism evidence="9 10">
    <name type="scientific">Clostridium tetani</name>
    <dbReference type="NCBI Taxonomy" id="1513"/>
    <lineage>
        <taxon>Bacteria</taxon>
        <taxon>Bacillati</taxon>
        <taxon>Bacillota</taxon>
        <taxon>Clostridia</taxon>
        <taxon>Eubacteriales</taxon>
        <taxon>Clostridiaceae</taxon>
        <taxon>Clostridium</taxon>
    </lineage>
</organism>
<name>A0ABY0ETP4_CLOTA</name>
<comment type="subcellular location">
    <subcellularLocation>
        <location evidence="1">Cell membrane</location>
        <topology evidence="1">Multi-pass membrane protein</topology>
    </subcellularLocation>
</comment>
<dbReference type="PANTHER" id="PTHR40074:SF2">
    <property type="entry name" value="O-ACETYLTRANSFERASE WECH"/>
    <property type="match status" value="1"/>
</dbReference>
<feature type="transmembrane region" description="Helical" evidence="7">
    <location>
        <begin position="263"/>
        <end position="280"/>
    </location>
</feature>
<protein>
    <submittedName>
        <fullName evidence="9">Acyltransferase</fullName>
    </submittedName>
</protein>
<evidence type="ECO:0000256" key="4">
    <source>
        <dbReference type="ARBA" id="ARBA00022692"/>
    </source>
</evidence>
<evidence type="ECO:0000259" key="8">
    <source>
        <dbReference type="Pfam" id="PF01757"/>
    </source>
</evidence>
<feature type="transmembrane region" description="Helical" evidence="7">
    <location>
        <begin position="70"/>
        <end position="89"/>
    </location>
</feature>
<keyword evidence="6 7" id="KW-0472">Membrane</keyword>
<dbReference type="Pfam" id="PF01757">
    <property type="entry name" value="Acyl_transf_3"/>
    <property type="match status" value="1"/>
</dbReference>
<feature type="transmembrane region" description="Helical" evidence="7">
    <location>
        <begin position="230"/>
        <end position="251"/>
    </location>
</feature>
<feature type="transmembrane region" description="Helical" evidence="7">
    <location>
        <begin position="201"/>
        <end position="218"/>
    </location>
</feature>
<evidence type="ECO:0000256" key="1">
    <source>
        <dbReference type="ARBA" id="ARBA00004651"/>
    </source>
</evidence>
<evidence type="ECO:0000256" key="3">
    <source>
        <dbReference type="ARBA" id="ARBA00022475"/>
    </source>
</evidence>
<keyword evidence="5 7" id="KW-1133">Transmembrane helix</keyword>
<evidence type="ECO:0000256" key="6">
    <source>
        <dbReference type="ARBA" id="ARBA00023136"/>
    </source>
</evidence>
<evidence type="ECO:0000256" key="2">
    <source>
        <dbReference type="ARBA" id="ARBA00007400"/>
    </source>
</evidence>
<feature type="transmembrane region" description="Helical" evidence="7">
    <location>
        <begin position="327"/>
        <end position="346"/>
    </location>
</feature>
<comment type="caution">
    <text evidence="9">The sequence shown here is derived from an EMBL/GenBank/DDBJ whole genome shotgun (WGS) entry which is preliminary data.</text>
</comment>
<feature type="domain" description="Acyltransferase 3" evidence="8">
    <location>
        <begin position="26"/>
        <end position="346"/>
    </location>
</feature>
<evidence type="ECO:0000256" key="7">
    <source>
        <dbReference type="SAM" id="Phobius"/>
    </source>
</evidence>
<evidence type="ECO:0000313" key="9">
    <source>
        <dbReference type="EMBL" id="RXI57580.1"/>
    </source>
</evidence>